<dbReference type="InterPro" id="IPR000014">
    <property type="entry name" value="PAS"/>
</dbReference>
<feature type="domain" description="PAS" evidence="2">
    <location>
        <begin position="1"/>
        <end position="78"/>
    </location>
</feature>
<dbReference type="AlphaFoldDB" id="A0A9N7TVV4"/>
<comment type="caution">
    <text evidence="3">The sequence shown here is derived from an EMBL/GenBank/DDBJ whole genome shotgun (WGS) entry which is preliminary data.</text>
</comment>
<accession>A0A9N7TVV4</accession>
<feature type="region of interest" description="Disordered" evidence="1">
    <location>
        <begin position="153"/>
        <end position="267"/>
    </location>
</feature>
<evidence type="ECO:0000313" key="3">
    <source>
        <dbReference type="EMBL" id="CAB1419797.1"/>
    </source>
</evidence>
<dbReference type="SUPFAM" id="SSF55785">
    <property type="entry name" value="PYP-like sensor domain (PAS domain)"/>
    <property type="match status" value="1"/>
</dbReference>
<evidence type="ECO:0000256" key="1">
    <source>
        <dbReference type="SAM" id="MobiDB-lite"/>
    </source>
</evidence>
<proteinExistence type="predicted"/>
<evidence type="ECO:0000259" key="2">
    <source>
        <dbReference type="Pfam" id="PF13426"/>
    </source>
</evidence>
<dbReference type="PANTHER" id="PTHR10217:SF506">
    <property type="entry name" value="POTASSIUM VOLTAGE-GATED CHANNEL SUBFAMILY H MEMBER 2"/>
    <property type="match status" value="1"/>
</dbReference>
<reference evidence="3" key="1">
    <citation type="submission" date="2020-03" db="EMBL/GenBank/DDBJ databases">
        <authorList>
            <person name="Weist P."/>
        </authorList>
    </citation>
    <scope>NUCLEOTIDE SEQUENCE</scope>
</reference>
<protein>
    <recommendedName>
        <fullName evidence="2">PAS domain-containing protein</fullName>
    </recommendedName>
</protein>
<dbReference type="Proteomes" id="UP001153269">
    <property type="component" value="Unassembled WGS sequence"/>
</dbReference>
<dbReference type="Pfam" id="PF13426">
    <property type="entry name" value="PAS_9"/>
    <property type="match status" value="1"/>
</dbReference>
<dbReference type="InterPro" id="IPR035965">
    <property type="entry name" value="PAS-like_dom_sf"/>
</dbReference>
<organism evidence="3 4">
    <name type="scientific">Pleuronectes platessa</name>
    <name type="common">European plaice</name>
    <dbReference type="NCBI Taxonomy" id="8262"/>
    <lineage>
        <taxon>Eukaryota</taxon>
        <taxon>Metazoa</taxon>
        <taxon>Chordata</taxon>
        <taxon>Craniata</taxon>
        <taxon>Vertebrata</taxon>
        <taxon>Euteleostomi</taxon>
        <taxon>Actinopterygii</taxon>
        <taxon>Neopterygii</taxon>
        <taxon>Teleostei</taxon>
        <taxon>Neoteleostei</taxon>
        <taxon>Acanthomorphata</taxon>
        <taxon>Carangaria</taxon>
        <taxon>Pleuronectiformes</taxon>
        <taxon>Pleuronectoidei</taxon>
        <taxon>Pleuronectidae</taxon>
        <taxon>Pleuronectes</taxon>
    </lineage>
</organism>
<dbReference type="PANTHER" id="PTHR10217">
    <property type="entry name" value="VOLTAGE AND LIGAND GATED POTASSIUM CHANNEL"/>
    <property type="match status" value="1"/>
</dbReference>
<keyword evidence="4" id="KW-1185">Reference proteome</keyword>
<dbReference type="GO" id="GO:0060307">
    <property type="term" value="P:regulation of ventricular cardiac muscle cell membrane repolarization"/>
    <property type="evidence" value="ECO:0007669"/>
    <property type="project" value="TreeGrafter"/>
</dbReference>
<feature type="region of interest" description="Disordered" evidence="1">
    <location>
        <begin position="281"/>
        <end position="330"/>
    </location>
</feature>
<feature type="compositionally biased region" description="Basic and acidic residues" evidence="1">
    <location>
        <begin position="172"/>
        <end position="194"/>
    </location>
</feature>
<feature type="compositionally biased region" description="Polar residues" evidence="1">
    <location>
        <begin position="296"/>
        <end position="317"/>
    </location>
</feature>
<evidence type="ECO:0000313" key="4">
    <source>
        <dbReference type="Proteomes" id="UP001153269"/>
    </source>
</evidence>
<dbReference type="GO" id="GO:0005242">
    <property type="term" value="F:inward rectifier potassium channel activity"/>
    <property type="evidence" value="ECO:0007669"/>
    <property type="project" value="TreeGrafter"/>
</dbReference>
<name>A0A9N7TVV4_PLEPL</name>
<dbReference type="GO" id="GO:0086013">
    <property type="term" value="P:membrane repolarization during cardiac muscle cell action potential"/>
    <property type="evidence" value="ECO:0007669"/>
    <property type="project" value="TreeGrafter"/>
</dbReference>
<dbReference type="GO" id="GO:0086091">
    <property type="term" value="P:regulation of heart rate by cardiac conduction"/>
    <property type="evidence" value="ECO:0007669"/>
    <property type="project" value="TreeGrafter"/>
</dbReference>
<dbReference type="EMBL" id="CADEAL010000411">
    <property type="protein sequence ID" value="CAB1419797.1"/>
    <property type="molecule type" value="Genomic_DNA"/>
</dbReference>
<feature type="non-terminal residue" evidence="3">
    <location>
        <position position="345"/>
    </location>
</feature>
<sequence length="345" mass="37893">MCGYTRAEVMQKSCTCSFLYGPHTRRPAMAQMAKALLGAEERKVEISLYTKEGVCLNCEIDVVPLKNEDGLVIMFILNFELPTDPRPANSSPARELNRVLHFPWLAVGALSHDTELGSPHADLPPFGHESVALDKLLALPQRQQLEEAELMLRDKEDAEDDEEEQIGGAGRGGERDGVEAPRRSSEGDRKRREGGDDDVLLVDTRTGGGRRGGVLHTGLPPSPLTSTHAVPRKAQRRRGQGEDGIHPPSSSFEGSCGNLKHSSSVDDIKSGQSYWEKRLQLRNSSRMVTGRKTSGPVGTSDTDLRCRTSSQQMTQSPLAHLPPGEIRPPCKLIDRTHHVTEKVTQ</sequence>
<dbReference type="InterPro" id="IPR050818">
    <property type="entry name" value="KCNH_animal-type"/>
</dbReference>
<gene>
    <name evidence="3" type="ORF">PLEPLA_LOCUS7648</name>
</gene>
<dbReference type="Gene3D" id="3.30.450.20">
    <property type="entry name" value="PAS domain"/>
    <property type="match status" value="1"/>
</dbReference>
<dbReference type="GO" id="GO:0005886">
    <property type="term" value="C:plasma membrane"/>
    <property type="evidence" value="ECO:0007669"/>
    <property type="project" value="TreeGrafter"/>
</dbReference>